<dbReference type="PROSITE" id="PS50850">
    <property type="entry name" value="MFS"/>
    <property type="match status" value="1"/>
</dbReference>
<dbReference type="PANTHER" id="PTHR42718">
    <property type="entry name" value="MAJOR FACILITATOR SUPERFAMILY MULTIDRUG TRANSPORTER MFSC"/>
    <property type="match status" value="1"/>
</dbReference>
<evidence type="ECO:0000256" key="1">
    <source>
        <dbReference type="ARBA" id="ARBA00004651"/>
    </source>
</evidence>
<evidence type="ECO:0000256" key="3">
    <source>
        <dbReference type="ARBA" id="ARBA00022692"/>
    </source>
</evidence>
<feature type="transmembrane region" description="Helical" evidence="6">
    <location>
        <begin position="333"/>
        <end position="352"/>
    </location>
</feature>
<feature type="transmembrane region" description="Helical" evidence="6">
    <location>
        <begin position="79"/>
        <end position="103"/>
    </location>
</feature>
<dbReference type="EMBL" id="CP157390">
    <property type="protein sequence ID" value="XBM49024.1"/>
    <property type="molecule type" value="Genomic_DNA"/>
</dbReference>
<dbReference type="PANTHER" id="PTHR42718:SF9">
    <property type="entry name" value="MAJOR FACILITATOR SUPERFAMILY MULTIDRUG TRANSPORTER MFSC"/>
    <property type="match status" value="1"/>
</dbReference>
<dbReference type="InterPro" id="IPR036259">
    <property type="entry name" value="MFS_trans_sf"/>
</dbReference>
<feature type="transmembrane region" description="Helical" evidence="6">
    <location>
        <begin position="170"/>
        <end position="188"/>
    </location>
</feature>
<feature type="transmembrane region" description="Helical" evidence="6">
    <location>
        <begin position="228"/>
        <end position="249"/>
    </location>
</feature>
<keyword evidence="4 6" id="KW-1133">Transmembrane helix</keyword>
<feature type="transmembrane region" description="Helical" evidence="6">
    <location>
        <begin position="47"/>
        <end position="67"/>
    </location>
</feature>
<evidence type="ECO:0000256" key="5">
    <source>
        <dbReference type="ARBA" id="ARBA00023136"/>
    </source>
</evidence>
<dbReference type="RefSeq" id="WP_348788944.1">
    <property type="nucleotide sequence ID" value="NZ_CP157390.1"/>
</dbReference>
<sequence>MTGGRGGRSAAVTVAVLCLVQFVDVLGVTSVVTAIPAILTGVRADPAAAGPLATTYAMFFGATLIIGARLGDRYGHRRILLIGIVIFGGISILGGTASGIVAILIVRSVQGAAAALSAPSALRLILHTVTDAAKRDRAIAAWSASGAAAGATGFLVGGALTSAIGWQAVFWVNVPVAAALVALVVGFARDEPPQHERVRLDILGAVLLVMSVMPLIGGAALLEQKGALLPAIGLIVLAGLFATAFVLRMRTAAAPLIPRAAFASRNLRRGTVQSFANTAATSSSAVLATLVLQDLIELPAVLAGLTLMVFSIAVVAGSAATARVATALGPDRLAAAGLALVAIGTLVLAVTIGSVAGMVAGLATSGLGLAAASVAATRTGTAVPAALTGSAAGIVNTGAQLGTAIGTAVIVLVATAFGTPTGWAAAAVIALACAVWCVVRPRQEAEETVTALP</sequence>
<dbReference type="InterPro" id="IPR011701">
    <property type="entry name" value="MFS"/>
</dbReference>
<dbReference type="AlphaFoldDB" id="A0AAU7GGG9"/>
<evidence type="ECO:0000313" key="8">
    <source>
        <dbReference type="EMBL" id="XBM49024.1"/>
    </source>
</evidence>
<keyword evidence="2" id="KW-0813">Transport</keyword>
<feature type="transmembrane region" description="Helical" evidence="6">
    <location>
        <begin position="109"/>
        <end position="126"/>
    </location>
</feature>
<feature type="transmembrane region" description="Helical" evidence="6">
    <location>
        <begin position="12"/>
        <end position="35"/>
    </location>
</feature>
<feature type="transmembrane region" description="Helical" evidence="6">
    <location>
        <begin position="200"/>
        <end position="222"/>
    </location>
</feature>
<dbReference type="GO" id="GO:0022857">
    <property type="term" value="F:transmembrane transporter activity"/>
    <property type="evidence" value="ECO:0007669"/>
    <property type="project" value="InterPro"/>
</dbReference>
<evidence type="ECO:0000259" key="7">
    <source>
        <dbReference type="PROSITE" id="PS50850"/>
    </source>
</evidence>
<feature type="transmembrane region" description="Helical" evidence="6">
    <location>
        <begin position="138"/>
        <end position="164"/>
    </location>
</feature>
<dbReference type="Pfam" id="PF07690">
    <property type="entry name" value="MFS_1"/>
    <property type="match status" value="2"/>
</dbReference>
<organism evidence="8">
    <name type="scientific">Leifsonia sp. NPDC080035</name>
    <dbReference type="NCBI Taxonomy" id="3143936"/>
    <lineage>
        <taxon>Bacteria</taxon>
        <taxon>Bacillati</taxon>
        <taxon>Actinomycetota</taxon>
        <taxon>Actinomycetes</taxon>
        <taxon>Micrococcales</taxon>
        <taxon>Microbacteriaceae</taxon>
        <taxon>Leifsonia</taxon>
    </lineage>
</organism>
<keyword evidence="3 6" id="KW-0812">Transmembrane</keyword>
<comment type="subcellular location">
    <subcellularLocation>
        <location evidence="1">Cell membrane</location>
        <topology evidence="1">Multi-pass membrane protein</topology>
    </subcellularLocation>
</comment>
<feature type="domain" description="Major facilitator superfamily (MFS) profile" evidence="7">
    <location>
        <begin position="13"/>
        <end position="444"/>
    </location>
</feature>
<feature type="transmembrane region" description="Helical" evidence="6">
    <location>
        <begin position="270"/>
        <end position="292"/>
    </location>
</feature>
<dbReference type="InterPro" id="IPR020846">
    <property type="entry name" value="MFS_dom"/>
</dbReference>
<evidence type="ECO:0000256" key="2">
    <source>
        <dbReference type="ARBA" id="ARBA00022448"/>
    </source>
</evidence>
<feature type="transmembrane region" description="Helical" evidence="6">
    <location>
        <begin position="298"/>
        <end position="321"/>
    </location>
</feature>
<reference evidence="8" key="1">
    <citation type="submission" date="2024-05" db="EMBL/GenBank/DDBJ databases">
        <title>The Natural Products Discovery Center: Release of the First 8490 Sequenced Strains for Exploring Actinobacteria Biosynthetic Diversity.</title>
        <authorList>
            <person name="Kalkreuter E."/>
            <person name="Kautsar S.A."/>
            <person name="Yang D."/>
            <person name="Bader C.D."/>
            <person name="Teijaro C.N."/>
            <person name="Fluegel L."/>
            <person name="Davis C.M."/>
            <person name="Simpson J.R."/>
            <person name="Lauterbach L."/>
            <person name="Steele A.D."/>
            <person name="Gui C."/>
            <person name="Meng S."/>
            <person name="Li G."/>
            <person name="Viehrig K."/>
            <person name="Ye F."/>
            <person name="Su P."/>
            <person name="Kiefer A.F."/>
            <person name="Nichols A."/>
            <person name="Cepeda A.J."/>
            <person name="Yan W."/>
            <person name="Fan B."/>
            <person name="Jiang Y."/>
            <person name="Adhikari A."/>
            <person name="Zheng C.-J."/>
            <person name="Schuster L."/>
            <person name="Cowan T.M."/>
            <person name="Smanski M.J."/>
            <person name="Chevrette M.G."/>
            <person name="de Carvalho L.P.S."/>
            <person name="Shen B."/>
        </authorList>
    </citation>
    <scope>NUCLEOTIDE SEQUENCE</scope>
    <source>
        <strain evidence="8">NPDC080035</strain>
    </source>
</reference>
<keyword evidence="5 6" id="KW-0472">Membrane</keyword>
<dbReference type="SUPFAM" id="SSF103473">
    <property type="entry name" value="MFS general substrate transporter"/>
    <property type="match status" value="1"/>
</dbReference>
<proteinExistence type="predicted"/>
<accession>A0AAU7GGG9</accession>
<evidence type="ECO:0000256" key="6">
    <source>
        <dbReference type="SAM" id="Phobius"/>
    </source>
</evidence>
<feature type="transmembrane region" description="Helical" evidence="6">
    <location>
        <begin position="398"/>
        <end position="417"/>
    </location>
</feature>
<evidence type="ECO:0000256" key="4">
    <source>
        <dbReference type="ARBA" id="ARBA00022989"/>
    </source>
</evidence>
<protein>
    <submittedName>
        <fullName evidence="8">MFS transporter</fullName>
    </submittedName>
</protein>
<dbReference type="Gene3D" id="1.20.1250.20">
    <property type="entry name" value="MFS general substrate transporter like domains"/>
    <property type="match status" value="2"/>
</dbReference>
<gene>
    <name evidence="8" type="ORF">AAME72_04005</name>
</gene>
<name>A0AAU7GGG9_9MICO</name>
<dbReference type="GO" id="GO:0005886">
    <property type="term" value="C:plasma membrane"/>
    <property type="evidence" value="ECO:0007669"/>
    <property type="project" value="UniProtKB-SubCell"/>
</dbReference>
<feature type="transmembrane region" description="Helical" evidence="6">
    <location>
        <begin position="423"/>
        <end position="439"/>
    </location>
</feature>